<dbReference type="GO" id="GO:0016020">
    <property type="term" value="C:membrane"/>
    <property type="evidence" value="ECO:0007669"/>
    <property type="project" value="UniProtKB-SubCell"/>
</dbReference>
<dbReference type="GO" id="GO:0019706">
    <property type="term" value="F:protein-cysteine S-palmitoyltransferase activity"/>
    <property type="evidence" value="ECO:0000318"/>
    <property type="project" value="GO_Central"/>
</dbReference>
<keyword evidence="3 7" id="KW-0812">Transmembrane</keyword>
<dbReference type="AlphaFoldDB" id="A0A7M7HLV0"/>
<organism evidence="10 11">
    <name type="scientific">Strongylocentrotus purpuratus</name>
    <name type="common">Purple sea urchin</name>
    <dbReference type="NCBI Taxonomy" id="7668"/>
    <lineage>
        <taxon>Eukaryota</taxon>
        <taxon>Metazoa</taxon>
        <taxon>Echinodermata</taxon>
        <taxon>Eleutherozoa</taxon>
        <taxon>Echinozoa</taxon>
        <taxon>Echinoidea</taxon>
        <taxon>Euechinoidea</taxon>
        <taxon>Echinacea</taxon>
        <taxon>Camarodonta</taxon>
        <taxon>Echinidea</taxon>
        <taxon>Strongylocentrotidae</taxon>
        <taxon>Strongylocentrotus</taxon>
    </lineage>
</organism>
<protein>
    <recommendedName>
        <fullName evidence="7">Palmitoyltransferase</fullName>
        <ecNumber evidence="7">2.3.1.225</ecNumber>
    </recommendedName>
</protein>
<feature type="transmembrane region" description="Helical" evidence="7">
    <location>
        <begin position="52"/>
        <end position="75"/>
    </location>
</feature>
<evidence type="ECO:0000256" key="3">
    <source>
        <dbReference type="ARBA" id="ARBA00022692"/>
    </source>
</evidence>
<comment type="catalytic activity">
    <reaction evidence="7">
        <text>L-cysteinyl-[protein] + hexadecanoyl-CoA = S-hexadecanoyl-L-cysteinyl-[protein] + CoA</text>
        <dbReference type="Rhea" id="RHEA:36683"/>
        <dbReference type="Rhea" id="RHEA-COMP:10131"/>
        <dbReference type="Rhea" id="RHEA-COMP:11032"/>
        <dbReference type="ChEBI" id="CHEBI:29950"/>
        <dbReference type="ChEBI" id="CHEBI:57287"/>
        <dbReference type="ChEBI" id="CHEBI:57379"/>
        <dbReference type="ChEBI" id="CHEBI:74151"/>
        <dbReference type="EC" id="2.3.1.225"/>
    </reaction>
</comment>
<evidence type="ECO:0000313" key="11">
    <source>
        <dbReference type="Proteomes" id="UP000007110"/>
    </source>
</evidence>
<proteinExistence type="inferred from homology"/>
<dbReference type="GO" id="GO:0005794">
    <property type="term" value="C:Golgi apparatus"/>
    <property type="evidence" value="ECO:0000318"/>
    <property type="project" value="GO_Central"/>
</dbReference>
<accession>A0A7M7HLV0</accession>
<dbReference type="InterPro" id="IPR001594">
    <property type="entry name" value="Palmitoyltrfase_DHHC"/>
</dbReference>
<evidence type="ECO:0000256" key="2">
    <source>
        <dbReference type="ARBA" id="ARBA00022679"/>
    </source>
</evidence>
<sequence length="758" mass="83548">MMKSKGKKDGKTAADGSGVPNGTTKDKGGSGDGKPVPLTPYRRSPRRNGWSCPLHVLQIVAWFFLLVFNVFYFGVMVPVLPYEWQPAGYIIVGIFVLCHVISHVTCLTINPADPNTLKRREEREMPVFNRQLHAHVIENNHCYLCEVNVDKSSKHCSACNKCVIGFDHHCKWLNSCIGSRNYRLFIGCLVTAFVCCLLVCMVALYIAIVYQVNPVLLHPNELKAYRDGEPFSCQISTATPPDMTAANESAVTSQATPVCDFHQNLKIFGPVSGQAFFAVMIVLAILLLISLILLGHLLGFHLYLMSQGLGTYDYIMKQRAEEEEEEEESSRPEPPAREGKGCCSHKRTGRVAPTEGGNEDIEMRNTRSRHNSDQATETTQGTNNQRNAIVEISRETTVVVHQEGKVKEPKSGRSTSSKTKKKKRKRLTPRALPPPPASLPQPQRHHHPTYNPYQASGDSTQPQPLPSPLPYTEETWMYPHGGLGGNMGAGMMQPETYIEQHIVRRFSIPMVQGGGGAMPMPFPLHTSNSVNELMPISARSIVPPVPLSRAALPPLTRQISMDPPPPALDYHSSSAESLHELATSENVSSLKKLQEVSDLSASFPPTQHSPSRIGSKPADIAPEAPSVEKKKKSKLKLKLKKKKSGADSKKGGSDSGWKAQQGEDVTDSKASRSPQKEGYQELATADERQAESSSAPTVPLLDLSGLPGNEEEEEEDEKDNDSQEGDKIIPPPEVPITNLEDEESMVRANRRRSLMLLR</sequence>
<keyword evidence="4 7" id="KW-1133">Transmembrane helix</keyword>
<dbReference type="GeneID" id="752175"/>
<comment type="domain">
    <text evidence="7">The DHHC domain is required for palmitoyltransferase activity.</text>
</comment>
<dbReference type="EC" id="2.3.1.225" evidence="7"/>
<feature type="region of interest" description="Disordered" evidence="8">
    <location>
        <begin position="598"/>
        <end position="746"/>
    </location>
</feature>
<dbReference type="OrthoDB" id="272303at2759"/>
<dbReference type="InParanoid" id="A0A7M7HLV0"/>
<dbReference type="Proteomes" id="UP000007110">
    <property type="component" value="Unassembled WGS sequence"/>
</dbReference>
<feature type="compositionally biased region" description="Polar residues" evidence="8">
    <location>
        <begin position="598"/>
        <end position="612"/>
    </location>
</feature>
<evidence type="ECO:0000313" key="10">
    <source>
        <dbReference type="EnsemblMetazoa" id="XP_011665322"/>
    </source>
</evidence>
<reference evidence="11" key="1">
    <citation type="submission" date="2015-02" db="EMBL/GenBank/DDBJ databases">
        <title>Genome sequencing for Strongylocentrotus purpuratus.</title>
        <authorList>
            <person name="Murali S."/>
            <person name="Liu Y."/>
            <person name="Vee V."/>
            <person name="English A."/>
            <person name="Wang M."/>
            <person name="Skinner E."/>
            <person name="Han Y."/>
            <person name="Muzny D.M."/>
            <person name="Worley K.C."/>
            <person name="Gibbs R.A."/>
        </authorList>
    </citation>
    <scope>NUCLEOTIDE SEQUENCE</scope>
</reference>
<feature type="compositionally biased region" description="Basic residues" evidence="8">
    <location>
        <begin position="418"/>
        <end position="428"/>
    </location>
</feature>
<dbReference type="RefSeq" id="XP_011665322.2">
    <property type="nucleotide sequence ID" value="XM_011667020.2"/>
</dbReference>
<feature type="region of interest" description="Disordered" evidence="8">
    <location>
        <begin position="320"/>
        <end position="473"/>
    </location>
</feature>
<dbReference type="PROSITE" id="PS50216">
    <property type="entry name" value="DHHC"/>
    <property type="match status" value="1"/>
</dbReference>
<feature type="domain" description="Palmitoyltransferase DHHC" evidence="9">
    <location>
        <begin position="137"/>
        <end position="317"/>
    </location>
</feature>
<feature type="compositionally biased region" description="Basic residues" evidence="8">
    <location>
        <begin position="629"/>
        <end position="643"/>
    </location>
</feature>
<feature type="compositionally biased region" description="Acidic residues" evidence="8">
    <location>
        <begin position="709"/>
        <end position="719"/>
    </location>
</feature>
<name>A0A7M7HLV0_STRPU</name>
<comment type="similarity">
    <text evidence="7">Belongs to the DHHC palmitoyltransferase family.</text>
</comment>
<dbReference type="GO" id="GO:0006612">
    <property type="term" value="P:protein targeting to membrane"/>
    <property type="evidence" value="ECO:0000318"/>
    <property type="project" value="GO_Central"/>
</dbReference>
<evidence type="ECO:0000256" key="7">
    <source>
        <dbReference type="RuleBase" id="RU079119"/>
    </source>
</evidence>
<feature type="region of interest" description="Disordered" evidence="8">
    <location>
        <begin position="556"/>
        <end position="583"/>
    </location>
</feature>
<keyword evidence="11" id="KW-1185">Reference proteome</keyword>
<dbReference type="EnsemblMetazoa" id="XM_011667020">
    <property type="protein sequence ID" value="XP_011665322"/>
    <property type="gene ID" value="LOC752175"/>
</dbReference>
<feature type="compositionally biased region" description="Basic and acidic residues" evidence="8">
    <location>
        <begin position="329"/>
        <end position="340"/>
    </location>
</feature>
<evidence type="ECO:0000256" key="1">
    <source>
        <dbReference type="ARBA" id="ARBA00004141"/>
    </source>
</evidence>
<keyword evidence="5 7" id="KW-0472">Membrane</keyword>
<evidence type="ECO:0000256" key="5">
    <source>
        <dbReference type="ARBA" id="ARBA00023136"/>
    </source>
</evidence>
<feature type="transmembrane region" description="Helical" evidence="7">
    <location>
        <begin position="87"/>
        <end position="110"/>
    </location>
</feature>
<evidence type="ECO:0000256" key="8">
    <source>
        <dbReference type="SAM" id="MobiDB-lite"/>
    </source>
</evidence>
<feature type="transmembrane region" description="Helical" evidence="7">
    <location>
        <begin position="275"/>
        <end position="298"/>
    </location>
</feature>
<dbReference type="OMA" id="FGSMMKS"/>
<feature type="region of interest" description="Disordered" evidence="8">
    <location>
        <begin position="1"/>
        <end position="42"/>
    </location>
</feature>
<dbReference type="InterPro" id="IPR039859">
    <property type="entry name" value="PFA4/ZDH16/20/ERF2-like"/>
</dbReference>
<evidence type="ECO:0000256" key="6">
    <source>
        <dbReference type="ARBA" id="ARBA00023315"/>
    </source>
</evidence>
<reference evidence="10" key="2">
    <citation type="submission" date="2021-01" db="UniProtKB">
        <authorList>
            <consortium name="EnsemblMetazoa"/>
        </authorList>
    </citation>
    <scope>IDENTIFICATION</scope>
</reference>
<feature type="compositionally biased region" description="Basic and acidic residues" evidence="8">
    <location>
        <begin position="402"/>
        <end position="411"/>
    </location>
</feature>
<dbReference type="PANTHER" id="PTHR22883">
    <property type="entry name" value="ZINC FINGER DHHC DOMAIN CONTAINING PROTEIN"/>
    <property type="match status" value="1"/>
</dbReference>
<keyword evidence="2 7" id="KW-0808">Transferase</keyword>
<keyword evidence="6 7" id="KW-0012">Acyltransferase</keyword>
<evidence type="ECO:0000259" key="9">
    <source>
        <dbReference type="Pfam" id="PF01529"/>
    </source>
</evidence>
<feature type="compositionally biased region" description="Basic and acidic residues" evidence="8">
    <location>
        <begin position="666"/>
        <end position="690"/>
    </location>
</feature>
<feature type="transmembrane region" description="Helical" evidence="7">
    <location>
        <begin position="184"/>
        <end position="210"/>
    </location>
</feature>
<feature type="compositionally biased region" description="Polar residues" evidence="8">
    <location>
        <begin position="373"/>
        <end position="387"/>
    </location>
</feature>
<evidence type="ECO:0000256" key="4">
    <source>
        <dbReference type="ARBA" id="ARBA00022989"/>
    </source>
</evidence>
<dbReference type="PANTHER" id="PTHR22883:SF203">
    <property type="entry name" value="PALMITOYLTRANSFERASE"/>
    <property type="match status" value="1"/>
</dbReference>
<dbReference type="Pfam" id="PF01529">
    <property type="entry name" value="DHHC"/>
    <property type="match status" value="1"/>
</dbReference>
<comment type="subcellular location">
    <subcellularLocation>
        <location evidence="1">Membrane</location>
        <topology evidence="1">Multi-pass membrane protein</topology>
    </subcellularLocation>
</comment>
<dbReference type="GO" id="GO:0005783">
    <property type="term" value="C:endoplasmic reticulum"/>
    <property type="evidence" value="ECO:0000318"/>
    <property type="project" value="GO_Central"/>
</dbReference>